<dbReference type="InterPro" id="IPR006047">
    <property type="entry name" value="GH13_cat_dom"/>
</dbReference>
<evidence type="ECO:0000256" key="5">
    <source>
        <dbReference type="ARBA" id="ARBA00023277"/>
    </source>
</evidence>
<feature type="active site" description="Nucleophile" evidence="7">
    <location>
        <position position="234"/>
    </location>
</feature>
<evidence type="ECO:0000259" key="9">
    <source>
        <dbReference type="SMART" id="SM00642"/>
    </source>
</evidence>
<protein>
    <submittedName>
        <fullName evidence="10">Alpha-amylase</fullName>
    </submittedName>
</protein>
<evidence type="ECO:0000256" key="6">
    <source>
        <dbReference type="ARBA" id="ARBA00023295"/>
    </source>
</evidence>
<feature type="binding site" evidence="8">
    <location>
        <position position="104"/>
    </location>
    <ligand>
        <name>Ca(2+)</name>
        <dbReference type="ChEBI" id="CHEBI:29108"/>
        <label>1</label>
    </ligand>
</feature>
<evidence type="ECO:0000256" key="3">
    <source>
        <dbReference type="ARBA" id="ARBA00022723"/>
    </source>
</evidence>
<evidence type="ECO:0000313" key="10">
    <source>
        <dbReference type="EMBL" id="SHF16794.1"/>
    </source>
</evidence>
<proteinExistence type="inferred from homology"/>
<dbReference type="Pfam" id="PF09154">
    <property type="entry name" value="Alpha-amy_C_pro"/>
    <property type="match status" value="1"/>
</dbReference>
<dbReference type="STRING" id="1121884.SAMN02745131_01925"/>
<dbReference type="Gene3D" id="2.60.40.1180">
    <property type="entry name" value="Golgi alpha-mannosidase II"/>
    <property type="match status" value="1"/>
</dbReference>
<keyword evidence="3 8" id="KW-0479">Metal-binding</keyword>
<keyword evidence="6" id="KW-0326">Glycosidase</keyword>
<evidence type="ECO:0000256" key="2">
    <source>
        <dbReference type="ARBA" id="ARBA00008061"/>
    </source>
</evidence>
<dbReference type="CDD" id="cd11318">
    <property type="entry name" value="AmyAc_bac_fung_AmyA"/>
    <property type="match status" value="1"/>
</dbReference>
<dbReference type="NCBIfam" id="NF006969">
    <property type="entry name" value="PRK09441.1-2"/>
    <property type="match status" value="1"/>
</dbReference>
<comment type="similarity">
    <text evidence="2">Belongs to the glycosyl hydrolase 13 family.</text>
</comment>
<dbReference type="GO" id="GO:0005975">
    <property type="term" value="P:carbohydrate metabolic process"/>
    <property type="evidence" value="ECO:0007669"/>
    <property type="project" value="InterPro"/>
</dbReference>
<dbReference type="Gene3D" id="2.40.30.140">
    <property type="match status" value="1"/>
</dbReference>
<dbReference type="EMBL" id="FQUU01000007">
    <property type="protein sequence ID" value="SHF16794.1"/>
    <property type="molecule type" value="Genomic_DNA"/>
</dbReference>
<dbReference type="Proteomes" id="UP000184048">
    <property type="component" value="Unassembled WGS sequence"/>
</dbReference>
<feature type="domain" description="Glycosyl hydrolase family 13 catalytic" evidence="9">
    <location>
        <begin position="4"/>
        <end position="384"/>
    </location>
</feature>
<comment type="cofactor">
    <cofactor evidence="1">
        <name>Ca(2+)</name>
        <dbReference type="ChEBI" id="CHEBI:29108"/>
    </cofactor>
</comment>
<dbReference type="GO" id="GO:0005509">
    <property type="term" value="F:calcium ion binding"/>
    <property type="evidence" value="ECO:0007669"/>
    <property type="project" value="InterPro"/>
</dbReference>
<dbReference type="SUPFAM" id="SSF51445">
    <property type="entry name" value="(Trans)glycosidases"/>
    <property type="match status" value="1"/>
</dbReference>
<feature type="binding site" evidence="8">
    <location>
        <position position="238"/>
    </location>
    <ligand>
        <name>Ca(2+)</name>
        <dbReference type="ChEBI" id="CHEBI:29108"/>
        <label>1</label>
    </ligand>
</feature>
<evidence type="ECO:0000313" key="11">
    <source>
        <dbReference type="Proteomes" id="UP000184048"/>
    </source>
</evidence>
<dbReference type="NCBIfam" id="NF006968">
    <property type="entry name" value="PRK09441.1-1"/>
    <property type="match status" value="1"/>
</dbReference>
<dbReference type="AlphaFoldDB" id="A0A1M4ZFF9"/>
<dbReference type="RefSeq" id="WP_072835129.1">
    <property type="nucleotide sequence ID" value="NZ_FQUU01000007.1"/>
</dbReference>
<evidence type="ECO:0000256" key="1">
    <source>
        <dbReference type="ARBA" id="ARBA00001913"/>
    </source>
</evidence>
<dbReference type="SMART" id="SM00642">
    <property type="entry name" value="Aamy"/>
    <property type="match status" value="1"/>
</dbReference>
<sequence length="506" mass="57162">MLNGTLIQFFHWYSIPGGVFWNHFKEQSSYLAKLGINAAWLPPAFKATGGGYSVGYDVYDLYDLGEFDQKGTIPTKYGTKEQYIDAVKTAQANGVQVYVDIVLNHLGGGDEKELIQVVKVDPEDRNKPLSEPFDIEAYTKFTYPGRHGKYSSFEWNHTCFTGVDFDDISGETAIYNILNEHGSDWEDMVSDEKGNYDYLMYNDIEFRNPAVREELKRWGEWYYETVGFDGFRLDAIKHIAPQFYNEWLAHMRAVTGKDFFAVGEYWAPGELPQLLKYIDATEGKLSLFDAALHHTFHIASNSGNDYDLSGIFNHSLVSVHPLLAVTVVDNHDTQPLQALEAPVEAWFKPLAYALILLRNEGYPCIFYPDLYGADYTDKGRDGQDHYIVLAKVECLPLLLLARNEQAYGPQVDYFDHPNCIGWVRQGDKKHKGSGCAVVLSNGEAGNKFMIMGEAHKGKKFIDLLGHLPQEIVLDENGAGEFHCSPGSVSVWVEKRKANKLKRIARG</sequence>
<keyword evidence="5" id="KW-0119">Carbohydrate metabolism</keyword>
<feature type="binding site" evidence="8">
    <location>
        <position position="197"/>
    </location>
    <ligand>
        <name>Ca(2+)</name>
        <dbReference type="ChEBI" id="CHEBI:29108"/>
        <label>1</label>
    </ligand>
</feature>
<keyword evidence="8" id="KW-0106">Calcium</keyword>
<reference evidence="10 11" key="1">
    <citation type="submission" date="2016-11" db="EMBL/GenBank/DDBJ databases">
        <authorList>
            <person name="Jaros S."/>
            <person name="Januszkiewicz K."/>
            <person name="Wedrychowicz H."/>
        </authorList>
    </citation>
    <scope>NUCLEOTIDE SEQUENCE [LARGE SCALE GENOMIC DNA]</scope>
    <source>
        <strain evidence="10 11">DSM 18119</strain>
    </source>
</reference>
<feature type="binding site" evidence="8">
    <location>
        <position position="203"/>
    </location>
    <ligand>
        <name>Ca(2+)</name>
        <dbReference type="ChEBI" id="CHEBI:29108"/>
        <label>1</label>
    </ligand>
</feature>
<dbReference type="GO" id="GO:0004553">
    <property type="term" value="F:hydrolase activity, hydrolyzing O-glycosyl compounds"/>
    <property type="evidence" value="ECO:0007669"/>
    <property type="project" value="InterPro"/>
</dbReference>
<accession>A0A1M4ZFF9</accession>
<dbReference type="Gene3D" id="3.20.20.80">
    <property type="entry name" value="Glycosidases"/>
    <property type="match status" value="1"/>
</dbReference>
<dbReference type="Pfam" id="PF00128">
    <property type="entry name" value="Alpha-amylase"/>
    <property type="match status" value="1"/>
</dbReference>
<dbReference type="InterPro" id="IPR013776">
    <property type="entry name" value="A-amylase_thermo"/>
</dbReference>
<evidence type="ECO:0000256" key="7">
    <source>
        <dbReference type="PIRSR" id="PIRSR001021-1"/>
    </source>
</evidence>
<keyword evidence="11" id="KW-1185">Reference proteome</keyword>
<gene>
    <name evidence="10" type="ORF">SAMN02745131_01925</name>
</gene>
<dbReference type="SUPFAM" id="SSF51011">
    <property type="entry name" value="Glycosyl hydrolase domain"/>
    <property type="match status" value="1"/>
</dbReference>
<dbReference type="OrthoDB" id="9806009at2"/>
<dbReference type="PIRSF" id="PIRSF001021">
    <property type="entry name" value="Alph-amls_thrmst"/>
    <property type="match status" value="1"/>
</dbReference>
<dbReference type="InterPro" id="IPR015237">
    <property type="entry name" value="Alpha-amylase_C_pro"/>
</dbReference>
<dbReference type="PANTHER" id="PTHR43447">
    <property type="entry name" value="ALPHA-AMYLASE"/>
    <property type="match status" value="1"/>
</dbReference>
<evidence type="ECO:0000256" key="4">
    <source>
        <dbReference type="ARBA" id="ARBA00022801"/>
    </source>
</evidence>
<dbReference type="InterPro" id="IPR013780">
    <property type="entry name" value="Glyco_hydro_b"/>
</dbReference>
<keyword evidence="4" id="KW-0378">Hydrolase</keyword>
<evidence type="ECO:0000256" key="8">
    <source>
        <dbReference type="PIRSR" id="PIRSR001021-2"/>
    </source>
</evidence>
<organism evidence="10 11">
    <name type="scientific">Flavisolibacter ginsengisoli DSM 18119</name>
    <dbReference type="NCBI Taxonomy" id="1121884"/>
    <lineage>
        <taxon>Bacteria</taxon>
        <taxon>Pseudomonadati</taxon>
        <taxon>Bacteroidota</taxon>
        <taxon>Chitinophagia</taxon>
        <taxon>Chitinophagales</taxon>
        <taxon>Chitinophagaceae</taxon>
        <taxon>Flavisolibacter</taxon>
    </lineage>
</organism>
<name>A0A1M4ZFF9_9BACT</name>
<feature type="active site" description="Proton donor" evidence="7">
    <location>
        <position position="264"/>
    </location>
</feature>
<dbReference type="InterPro" id="IPR017853">
    <property type="entry name" value="GH"/>
</dbReference>